<feature type="transmembrane region" description="Helical" evidence="1">
    <location>
        <begin position="21"/>
        <end position="37"/>
    </location>
</feature>
<sequence length="122" mass="14549">MKHNIHNPKEHSPSNQLLFKRSKESFFIFFGIIGVWMKINTKNTQSLQPQVQLTDKILIFLLSVIFLETYANEFYYTRKVKILENDKQECECQSLDNILLEIHFNGIIDEYSNYTFSKKCYL</sequence>
<accession>A0A8S1QYY0</accession>
<name>A0A8S1QYY0_9CILI</name>
<dbReference type="Proteomes" id="UP000692954">
    <property type="component" value="Unassembled WGS sequence"/>
</dbReference>
<keyword evidence="1" id="KW-0472">Membrane</keyword>
<reference evidence="2" key="1">
    <citation type="submission" date="2021-01" db="EMBL/GenBank/DDBJ databases">
        <authorList>
            <consortium name="Genoscope - CEA"/>
            <person name="William W."/>
        </authorList>
    </citation>
    <scope>NUCLEOTIDE SEQUENCE</scope>
</reference>
<dbReference type="EMBL" id="CAJJDN010000122">
    <property type="protein sequence ID" value="CAD8119700.1"/>
    <property type="molecule type" value="Genomic_DNA"/>
</dbReference>
<protein>
    <recommendedName>
        <fullName evidence="4">Transmembrane protein</fullName>
    </recommendedName>
</protein>
<evidence type="ECO:0008006" key="4">
    <source>
        <dbReference type="Google" id="ProtNLM"/>
    </source>
</evidence>
<evidence type="ECO:0000313" key="3">
    <source>
        <dbReference type="Proteomes" id="UP000692954"/>
    </source>
</evidence>
<proteinExistence type="predicted"/>
<keyword evidence="3" id="KW-1185">Reference proteome</keyword>
<evidence type="ECO:0000313" key="2">
    <source>
        <dbReference type="EMBL" id="CAD8119700.1"/>
    </source>
</evidence>
<evidence type="ECO:0000256" key="1">
    <source>
        <dbReference type="SAM" id="Phobius"/>
    </source>
</evidence>
<organism evidence="2 3">
    <name type="scientific">Paramecium sonneborni</name>
    <dbReference type="NCBI Taxonomy" id="65129"/>
    <lineage>
        <taxon>Eukaryota</taxon>
        <taxon>Sar</taxon>
        <taxon>Alveolata</taxon>
        <taxon>Ciliophora</taxon>
        <taxon>Intramacronucleata</taxon>
        <taxon>Oligohymenophorea</taxon>
        <taxon>Peniculida</taxon>
        <taxon>Parameciidae</taxon>
        <taxon>Paramecium</taxon>
    </lineage>
</organism>
<keyword evidence="1" id="KW-1133">Transmembrane helix</keyword>
<feature type="transmembrane region" description="Helical" evidence="1">
    <location>
        <begin position="57"/>
        <end position="76"/>
    </location>
</feature>
<keyword evidence="1" id="KW-0812">Transmembrane</keyword>
<dbReference type="AlphaFoldDB" id="A0A8S1QYY0"/>
<gene>
    <name evidence="2" type="ORF">PSON_ATCC_30995.1.T1220111</name>
</gene>
<comment type="caution">
    <text evidence="2">The sequence shown here is derived from an EMBL/GenBank/DDBJ whole genome shotgun (WGS) entry which is preliminary data.</text>
</comment>